<protein>
    <submittedName>
        <fullName evidence="2">Uncharacterized protein</fullName>
    </submittedName>
</protein>
<dbReference type="PATRIC" id="fig|1278076.4.peg.2818"/>
<proteinExistence type="predicted"/>
<feature type="region of interest" description="Disordered" evidence="1">
    <location>
        <begin position="94"/>
        <end position="127"/>
    </location>
</feature>
<dbReference type="AlphaFoldDB" id="M2ZA53"/>
<feature type="compositionally biased region" description="Low complexity" evidence="1">
    <location>
        <begin position="104"/>
        <end position="115"/>
    </location>
</feature>
<name>M2ZA53_9NOCA</name>
<gene>
    <name evidence="2" type="ORF">G352_13605</name>
</gene>
<dbReference type="EMBL" id="AOEX01000039">
    <property type="protein sequence ID" value="EME64197.1"/>
    <property type="molecule type" value="Genomic_DNA"/>
</dbReference>
<reference evidence="2 3" key="1">
    <citation type="journal article" date="2013" name="Genome Announc.">
        <title>Draft Genome Sequence of Rhodococcus ruber Strain BKS 20-38.</title>
        <authorList>
            <person name="Bala M."/>
            <person name="Kumar S."/>
            <person name="Raghava G.P."/>
            <person name="Mayilraj S."/>
        </authorList>
    </citation>
    <scope>NUCLEOTIDE SEQUENCE [LARGE SCALE GENOMIC DNA]</scope>
    <source>
        <strain evidence="2 3">BKS 20-38</strain>
    </source>
</reference>
<accession>M2ZA53</accession>
<sequence length="127" mass="12210">MGAYRVTASSVDSEAVAVAWPTTRTLVERSDMNIIEDTTRAVTRTADLTTAALGAVGGGVVGGTLGAVKGLFQGTAAGLRGGAGLGVLAVDKARGAASGAEARPTTGPAAAGTSTPPSPTTPSPGTT</sequence>
<evidence type="ECO:0000256" key="1">
    <source>
        <dbReference type="SAM" id="MobiDB-lite"/>
    </source>
</evidence>
<evidence type="ECO:0000313" key="3">
    <source>
        <dbReference type="Proteomes" id="UP000011731"/>
    </source>
</evidence>
<comment type="caution">
    <text evidence="2">The sequence shown here is derived from an EMBL/GenBank/DDBJ whole genome shotgun (WGS) entry which is preliminary data.</text>
</comment>
<feature type="compositionally biased region" description="Pro residues" evidence="1">
    <location>
        <begin position="116"/>
        <end position="127"/>
    </location>
</feature>
<organism evidence="2 3">
    <name type="scientific">Rhodococcus ruber BKS 20-38</name>
    <dbReference type="NCBI Taxonomy" id="1278076"/>
    <lineage>
        <taxon>Bacteria</taxon>
        <taxon>Bacillati</taxon>
        <taxon>Actinomycetota</taxon>
        <taxon>Actinomycetes</taxon>
        <taxon>Mycobacteriales</taxon>
        <taxon>Nocardiaceae</taxon>
        <taxon>Rhodococcus</taxon>
    </lineage>
</organism>
<evidence type="ECO:0000313" key="2">
    <source>
        <dbReference type="EMBL" id="EME64197.1"/>
    </source>
</evidence>
<keyword evidence="3" id="KW-1185">Reference proteome</keyword>
<dbReference type="Proteomes" id="UP000011731">
    <property type="component" value="Unassembled WGS sequence"/>
</dbReference>